<accession>A0A8E5HQI4</accession>
<dbReference type="AlphaFoldDB" id="A0A8E5HQI4"/>
<proteinExistence type="predicted"/>
<evidence type="ECO:0000313" key="1">
    <source>
        <dbReference type="EMBL" id="QUC19689.1"/>
    </source>
</evidence>
<organism evidence="1 2">
    <name type="scientific">Ustilaginoidea virens</name>
    <name type="common">Rice false smut fungus</name>
    <name type="synonym">Villosiclava virens</name>
    <dbReference type="NCBI Taxonomy" id="1159556"/>
    <lineage>
        <taxon>Eukaryota</taxon>
        <taxon>Fungi</taxon>
        <taxon>Dikarya</taxon>
        <taxon>Ascomycota</taxon>
        <taxon>Pezizomycotina</taxon>
        <taxon>Sordariomycetes</taxon>
        <taxon>Hypocreomycetidae</taxon>
        <taxon>Hypocreales</taxon>
        <taxon>Clavicipitaceae</taxon>
        <taxon>Ustilaginoidea</taxon>
    </lineage>
</organism>
<keyword evidence="2" id="KW-1185">Reference proteome</keyword>
<gene>
    <name evidence="1" type="ORF">UV8b_03930</name>
</gene>
<dbReference type="GeneID" id="66064708"/>
<dbReference type="Proteomes" id="UP000027002">
    <property type="component" value="Chromosome 3"/>
</dbReference>
<name>A0A8E5HQI4_USTVR</name>
<dbReference type="KEGG" id="uvi:66064708"/>
<dbReference type="EMBL" id="CP072755">
    <property type="protein sequence ID" value="QUC19689.1"/>
    <property type="molecule type" value="Genomic_DNA"/>
</dbReference>
<protein>
    <submittedName>
        <fullName evidence="1">Uncharacterized protein</fullName>
    </submittedName>
</protein>
<sequence>MAWGVVKLHTYVVSGGSRGLPVLVLPCAPRCGSDLPEWFVLAWMPLSADAMRKWLVYSGWTSGPKRVGPMPSREPVNKHAGLMAQLSHDALQVWLEPTKPAKPAKPAKPGPDWIKPAVPPPDASRAPHGQWVATRHDQSYAATTHASRLCLGAVLCNVVAGVKIRRQA</sequence>
<evidence type="ECO:0000313" key="2">
    <source>
        <dbReference type="Proteomes" id="UP000027002"/>
    </source>
</evidence>
<reference evidence="1" key="1">
    <citation type="submission" date="2020-03" db="EMBL/GenBank/DDBJ databases">
        <title>A mixture of massive structural variations and highly conserved coding sequences in Ustilaginoidea virens genome.</title>
        <authorList>
            <person name="Zhang K."/>
            <person name="Zhao Z."/>
            <person name="Zhang Z."/>
            <person name="Li Y."/>
            <person name="Hsiang T."/>
            <person name="Sun W."/>
        </authorList>
    </citation>
    <scope>NUCLEOTIDE SEQUENCE</scope>
    <source>
        <strain evidence="1">UV-8b</strain>
    </source>
</reference>
<dbReference type="RefSeq" id="XP_042997362.1">
    <property type="nucleotide sequence ID" value="XM_043141428.1"/>
</dbReference>